<sequence>MQQIINFIYKNSNLLLFLLLLCISLGLTFQSHSYHRSKVVNSANFVTGGTYQQVSNLNEYFNLKNQNEQLVQENMYLKGILYNTSDTTLNHLDFFPQKITYTDTLYRVTSAKVINNSYNKPNNYLTINKGNKHHIEQDMGVVNSLGLVGIVEKTSTNYATVQSILNIKSEINAKVKNSNHFGSLTWNAKDVAFVQLIDVPRLAQLRKGDTIVTGGKSEIFPEDIPIGQVEKVYLDTDTNNYTIEVRLFNDMTNLGNIYILDNINKAEIKALEQETNKNE</sequence>
<organism evidence="6 7">
    <name type="scientific">Flavobacterium agricola</name>
    <dbReference type="NCBI Taxonomy" id="2870839"/>
    <lineage>
        <taxon>Bacteria</taxon>
        <taxon>Pseudomonadati</taxon>
        <taxon>Bacteroidota</taxon>
        <taxon>Flavobacteriia</taxon>
        <taxon>Flavobacteriales</taxon>
        <taxon>Flavobacteriaceae</taxon>
        <taxon>Flavobacterium</taxon>
    </lineage>
</organism>
<gene>
    <name evidence="6" type="primary">mreC</name>
    <name evidence="6" type="ORF">K5I29_13025</name>
</gene>
<accession>A0ABY6LYC4</accession>
<dbReference type="InterPro" id="IPR042175">
    <property type="entry name" value="Cell/Rod_MreC_2"/>
</dbReference>
<keyword evidence="7" id="KW-1185">Reference proteome</keyword>
<evidence type="ECO:0000313" key="6">
    <source>
        <dbReference type="EMBL" id="UYW01338.1"/>
    </source>
</evidence>
<dbReference type="NCBIfam" id="NF010532">
    <property type="entry name" value="PRK13922.9-3"/>
    <property type="match status" value="1"/>
</dbReference>
<dbReference type="InterPro" id="IPR042177">
    <property type="entry name" value="Cell/Rod_1"/>
</dbReference>
<keyword evidence="3" id="KW-0133">Cell shape</keyword>
<name>A0ABY6LYC4_9FLAO</name>
<reference evidence="6" key="1">
    <citation type="submission" date="2021-08" db="EMBL/GenBank/DDBJ databases">
        <title>Flavobacterium sp. strain CC-SYL302.</title>
        <authorList>
            <person name="Lin S.-Y."/>
            <person name="Lee T.-H."/>
            <person name="Young C.-C."/>
        </authorList>
    </citation>
    <scope>NUCLEOTIDE SEQUENCE</scope>
    <source>
        <strain evidence="6">CC-SYL302</strain>
    </source>
</reference>
<comment type="similarity">
    <text evidence="1">Belongs to the MreC family.</text>
</comment>
<evidence type="ECO:0000256" key="2">
    <source>
        <dbReference type="ARBA" id="ARBA00013855"/>
    </source>
</evidence>
<dbReference type="RefSeq" id="WP_264433807.1">
    <property type="nucleotide sequence ID" value="NZ_CP081495.1"/>
</dbReference>
<feature type="domain" description="Rod shape-determining protein MreC beta-barrel core" evidence="5">
    <location>
        <begin position="113"/>
        <end position="260"/>
    </location>
</feature>
<dbReference type="Gene3D" id="2.40.10.350">
    <property type="entry name" value="Rod shape-determining protein MreC, domain 2"/>
    <property type="match status" value="1"/>
</dbReference>
<evidence type="ECO:0000256" key="1">
    <source>
        <dbReference type="ARBA" id="ARBA00009369"/>
    </source>
</evidence>
<proteinExistence type="inferred from homology"/>
<dbReference type="InterPro" id="IPR055342">
    <property type="entry name" value="MreC_beta-barrel_core"/>
</dbReference>
<protein>
    <recommendedName>
        <fullName evidence="2">Cell shape-determining protein MreC</fullName>
    </recommendedName>
    <alternativeName>
        <fullName evidence="4">Cell shape protein MreC</fullName>
    </alternativeName>
</protein>
<dbReference type="EMBL" id="CP081495">
    <property type="protein sequence ID" value="UYW01338.1"/>
    <property type="molecule type" value="Genomic_DNA"/>
</dbReference>
<dbReference type="Gene3D" id="2.40.10.340">
    <property type="entry name" value="Rod shape-determining protein MreC, domain 1"/>
    <property type="match status" value="1"/>
</dbReference>
<dbReference type="Proteomes" id="UP001163328">
    <property type="component" value="Chromosome"/>
</dbReference>
<evidence type="ECO:0000256" key="4">
    <source>
        <dbReference type="ARBA" id="ARBA00032089"/>
    </source>
</evidence>
<dbReference type="Pfam" id="PF04085">
    <property type="entry name" value="MreC"/>
    <property type="match status" value="1"/>
</dbReference>
<dbReference type="InterPro" id="IPR007221">
    <property type="entry name" value="MreC"/>
</dbReference>
<evidence type="ECO:0000259" key="5">
    <source>
        <dbReference type="Pfam" id="PF04085"/>
    </source>
</evidence>
<evidence type="ECO:0000256" key="3">
    <source>
        <dbReference type="ARBA" id="ARBA00022960"/>
    </source>
</evidence>
<dbReference type="PANTHER" id="PTHR34138:SF1">
    <property type="entry name" value="CELL SHAPE-DETERMINING PROTEIN MREC"/>
    <property type="match status" value="1"/>
</dbReference>
<dbReference type="PANTHER" id="PTHR34138">
    <property type="entry name" value="CELL SHAPE-DETERMINING PROTEIN MREC"/>
    <property type="match status" value="1"/>
</dbReference>
<evidence type="ECO:0000313" key="7">
    <source>
        <dbReference type="Proteomes" id="UP001163328"/>
    </source>
</evidence>